<reference evidence="1 2" key="1">
    <citation type="submission" date="2019-02" db="EMBL/GenBank/DDBJ databases">
        <title>Pedobacter kyonggii whole genome sequence analysis.</title>
        <authorList>
            <person name="Dahal R.H."/>
        </authorList>
    </citation>
    <scope>NUCLEOTIDE SEQUENCE [LARGE SCALE GENOMIC DNA]</scope>
    <source>
        <strain evidence="1 2">K-4-11-1</strain>
    </source>
</reference>
<dbReference type="InterPro" id="IPR029044">
    <property type="entry name" value="Nucleotide-diphossugar_trans"/>
</dbReference>
<dbReference type="Proteomes" id="UP000291819">
    <property type="component" value="Unassembled WGS sequence"/>
</dbReference>
<dbReference type="OrthoDB" id="1666251at2"/>
<sequence length="204" mass="24437">MEYMQLLINSLEERGYTNIYIIDNASTYPPLLEFYKKCKYHIFRLEKNVGHLSMWETDIYKQFIRDYYVYTDSDVVPIEACPDDFLDFFWQTLKSRPSVQKVGFSLKIDDLPDSFSNKRSVMEWESQFYAKNIEGKFFEGFIDTTFALYRPFMQAGKGALMYRTAMPYQAYHMPWYVDSKQLSPEEEYYIKHATTSTHWTKLNN</sequence>
<comment type="caution">
    <text evidence="1">The sequence shown here is derived from an EMBL/GenBank/DDBJ whole genome shotgun (WGS) entry which is preliminary data.</text>
</comment>
<dbReference type="SUPFAM" id="SSF53448">
    <property type="entry name" value="Nucleotide-diphospho-sugar transferases"/>
    <property type="match status" value="1"/>
</dbReference>
<dbReference type="AlphaFoldDB" id="A0A4Q9HF02"/>
<dbReference type="EMBL" id="SIXF01000005">
    <property type="protein sequence ID" value="TBO43359.1"/>
    <property type="molecule type" value="Genomic_DNA"/>
</dbReference>
<organism evidence="1 2">
    <name type="scientific">Pedobacter kyonggii</name>
    <dbReference type="NCBI Taxonomy" id="1926871"/>
    <lineage>
        <taxon>Bacteria</taxon>
        <taxon>Pseudomonadati</taxon>
        <taxon>Bacteroidota</taxon>
        <taxon>Sphingobacteriia</taxon>
        <taxon>Sphingobacteriales</taxon>
        <taxon>Sphingobacteriaceae</taxon>
        <taxon>Pedobacter</taxon>
    </lineage>
</organism>
<evidence type="ECO:0000313" key="2">
    <source>
        <dbReference type="Proteomes" id="UP000291819"/>
    </source>
</evidence>
<protein>
    <submittedName>
        <fullName evidence="1">Glycosyltransferase family 2 protein</fullName>
    </submittedName>
</protein>
<dbReference type="GO" id="GO:0016740">
    <property type="term" value="F:transferase activity"/>
    <property type="evidence" value="ECO:0007669"/>
    <property type="project" value="UniProtKB-KW"/>
</dbReference>
<keyword evidence="2" id="KW-1185">Reference proteome</keyword>
<evidence type="ECO:0000313" key="1">
    <source>
        <dbReference type="EMBL" id="TBO43359.1"/>
    </source>
</evidence>
<name>A0A4Q9HF02_9SPHI</name>
<gene>
    <name evidence="1" type="ORF">EYS08_08170</name>
</gene>
<keyword evidence="1" id="KW-0808">Transferase</keyword>
<accession>A0A4Q9HF02</accession>
<proteinExistence type="predicted"/>